<dbReference type="Proteomes" id="UP001458880">
    <property type="component" value="Unassembled WGS sequence"/>
</dbReference>
<feature type="compositionally biased region" description="Polar residues" evidence="1">
    <location>
        <begin position="1"/>
        <end position="15"/>
    </location>
</feature>
<protein>
    <submittedName>
        <fullName evidence="2">Uncharacterized protein</fullName>
    </submittedName>
</protein>
<keyword evidence="3" id="KW-1185">Reference proteome</keyword>
<organism evidence="2 3">
    <name type="scientific">Popillia japonica</name>
    <name type="common">Japanese beetle</name>
    <dbReference type="NCBI Taxonomy" id="7064"/>
    <lineage>
        <taxon>Eukaryota</taxon>
        <taxon>Metazoa</taxon>
        <taxon>Ecdysozoa</taxon>
        <taxon>Arthropoda</taxon>
        <taxon>Hexapoda</taxon>
        <taxon>Insecta</taxon>
        <taxon>Pterygota</taxon>
        <taxon>Neoptera</taxon>
        <taxon>Endopterygota</taxon>
        <taxon>Coleoptera</taxon>
        <taxon>Polyphaga</taxon>
        <taxon>Scarabaeiformia</taxon>
        <taxon>Scarabaeidae</taxon>
        <taxon>Rutelinae</taxon>
        <taxon>Popillia</taxon>
    </lineage>
</organism>
<name>A0AAW1JDZ4_POPJA</name>
<evidence type="ECO:0000256" key="1">
    <source>
        <dbReference type="SAM" id="MobiDB-lite"/>
    </source>
</evidence>
<dbReference type="EMBL" id="JASPKY010000413">
    <property type="protein sequence ID" value="KAK9701501.1"/>
    <property type="molecule type" value="Genomic_DNA"/>
</dbReference>
<proteinExistence type="predicted"/>
<reference evidence="2 3" key="1">
    <citation type="journal article" date="2024" name="BMC Genomics">
        <title>De novo assembly and annotation of Popillia japonica's genome with initial clues to its potential as an invasive pest.</title>
        <authorList>
            <person name="Cucini C."/>
            <person name="Boschi S."/>
            <person name="Funari R."/>
            <person name="Cardaioli E."/>
            <person name="Iannotti N."/>
            <person name="Marturano G."/>
            <person name="Paoli F."/>
            <person name="Bruttini M."/>
            <person name="Carapelli A."/>
            <person name="Frati F."/>
            <person name="Nardi F."/>
        </authorList>
    </citation>
    <scope>NUCLEOTIDE SEQUENCE [LARGE SCALE GENOMIC DNA]</scope>
    <source>
        <strain evidence="2">DMR45628</strain>
    </source>
</reference>
<gene>
    <name evidence="2" type="ORF">QE152_g30580</name>
</gene>
<comment type="caution">
    <text evidence="2">The sequence shown here is derived from an EMBL/GenBank/DDBJ whole genome shotgun (WGS) entry which is preliminary data.</text>
</comment>
<evidence type="ECO:0000313" key="2">
    <source>
        <dbReference type="EMBL" id="KAK9701501.1"/>
    </source>
</evidence>
<accession>A0AAW1JDZ4</accession>
<evidence type="ECO:0000313" key="3">
    <source>
        <dbReference type="Proteomes" id="UP001458880"/>
    </source>
</evidence>
<dbReference type="AlphaFoldDB" id="A0AAW1JDZ4"/>
<feature type="region of interest" description="Disordered" evidence="1">
    <location>
        <begin position="1"/>
        <end position="21"/>
    </location>
</feature>
<sequence>MESQTVDTNDKANITNKEDLEPRMNIRPSEKVKRITDTRKRIFVFADSHGRDYGRLLNNKTGVNDAVQSIIKPGAAVEEVIKCLFRDIESLTKTDYGIVFGGANNIAQCVDSEKIQNLLSTYQNCFDEPSNMYYTICLW</sequence>